<name>A0ABR8SDV4_9BURK</name>
<organism evidence="1 2">
    <name type="scientific">Comamonas avium</name>
    <dbReference type="NCBI Taxonomy" id="2762231"/>
    <lineage>
        <taxon>Bacteria</taxon>
        <taxon>Pseudomonadati</taxon>
        <taxon>Pseudomonadota</taxon>
        <taxon>Betaproteobacteria</taxon>
        <taxon>Burkholderiales</taxon>
        <taxon>Comamonadaceae</taxon>
        <taxon>Comamonas</taxon>
    </lineage>
</organism>
<evidence type="ECO:0000313" key="1">
    <source>
        <dbReference type="EMBL" id="MBD7961534.1"/>
    </source>
</evidence>
<dbReference type="EMBL" id="JACSQK010000006">
    <property type="protein sequence ID" value="MBD7961534.1"/>
    <property type="molecule type" value="Genomic_DNA"/>
</dbReference>
<sequence>MLADRLPKLWLWLGVAALGAAGGWVANGWRLGQDIAQIKLTHTQEQAARDAGTFAVAQAITTNYQGALNASIQEQGRLAGAAAVATRNAGRLREQLTEADKRIATASAAAVREYAATANQLLGQCSQRYTELAAKADGHALDARVCRAAWPVN</sequence>
<dbReference type="RefSeq" id="WP_191723929.1">
    <property type="nucleotide sequence ID" value="NZ_JACSQK010000006.1"/>
</dbReference>
<comment type="caution">
    <text evidence="1">The sequence shown here is derived from an EMBL/GenBank/DDBJ whole genome shotgun (WGS) entry which is preliminary data.</text>
</comment>
<dbReference type="Proteomes" id="UP000634919">
    <property type="component" value="Unassembled WGS sequence"/>
</dbReference>
<protein>
    <submittedName>
        <fullName evidence="1">Uncharacterized protein</fullName>
    </submittedName>
</protein>
<keyword evidence="2" id="KW-1185">Reference proteome</keyword>
<reference evidence="1 2" key="1">
    <citation type="submission" date="2020-08" db="EMBL/GenBank/DDBJ databases">
        <title>A Genomic Blueprint of the Chicken Gut Microbiome.</title>
        <authorList>
            <person name="Gilroy R."/>
            <person name="Ravi A."/>
            <person name="Getino M."/>
            <person name="Pursley I."/>
            <person name="Horton D.L."/>
            <person name="Alikhan N.-F."/>
            <person name="Baker D."/>
            <person name="Gharbi K."/>
            <person name="Hall N."/>
            <person name="Watson M."/>
            <person name="Adriaenssens E.M."/>
            <person name="Foster-Nyarko E."/>
            <person name="Jarju S."/>
            <person name="Secka A."/>
            <person name="Antonio M."/>
            <person name="Oren A."/>
            <person name="Chaudhuri R."/>
            <person name="La Ragione R.M."/>
            <person name="Hildebrand F."/>
            <person name="Pallen M.J."/>
        </authorList>
    </citation>
    <scope>NUCLEOTIDE SEQUENCE [LARGE SCALE GENOMIC DNA]</scope>
    <source>
        <strain evidence="1 2">Sa2CVA6</strain>
    </source>
</reference>
<evidence type="ECO:0000313" key="2">
    <source>
        <dbReference type="Proteomes" id="UP000634919"/>
    </source>
</evidence>
<gene>
    <name evidence="1" type="ORF">H9646_13735</name>
</gene>
<proteinExistence type="predicted"/>
<accession>A0ABR8SDV4</accession>